<name>A0A2S0MYM8_9BURK</name>
<evidence type="ECO:0000313" key="4">
    <source>
        <dbReference type="Proteomes" id="UP000239326"/>
    </source>
</evidence>
<keyword evidence="4" id="KW-1185">Reference proteome</keyword>
<dbReference type="OrthoDB" id="5914299at2"/>
<evidence type="ECO:0000259" key="2">
    <source>
        <dbReference type="Pfam" id="PF03466"/>
    </source>
</evidence>
<evidence type="ECO:0000313" key="3">
    <source>
        <dbReference type="EMBL" id="AVO41012.1"/>
    </source>
</evidence>
<dbReference type="Gene3D" id="3.40.190.10">
    <property type="entry name" value="Periplasmic binding protein-like II"/>
    <property type="match status" value="2"/>
</dbReference>
<proteinExistence type="predicted"/>
<dbReference type="PANTHER" id="PTHR30419">
    <property type="entry name" value="HTH-TYPE TRANSCRIPTIONAL REGULATOR YBHD"/>
    <property type="match status" value="1"/>
</dbReference>
<dbReference type="InterPro" id="IPR005119">
    <property type="entry name" value="LysR_subst-bd"/>
</dbReference>
<dbReference type="EMBL" id="CP027669">
    <property type="protein sequence ID" value="AVO41012.1"/>
    <property type="molecule type" value="Genomic_DNA"/>
</dbReference>
<dbReference type="InterPro" id="IPR050950">
    <property type="entry name" value="HTH-type_LysR_regulators"/>
</dbReference>
<evidence type="ECO:0000256" key="1">
    <source>
        <dbReference type="SAM" id="MobiDB-lite"/>
    </source>
</evidence>
<organism evidence="3 4">
    <name type="scientific">Simplicispira suum</name>
    <dbReference type="NCBI Taxonomy" id="2109915"/>
    <lineage>
        <taxon>Bacteria</taxon>
        <taxon>Pseudomonadati</taxon>
        <taxon>Pseudomonadota</taxon>
        <taxon>Betaproteobacteria</taxon>
        <taxon>Burkholderiales</taxon>
        <taxon>Comamonadaceae</taxon>
        <taxon>Simplicispira</taxon>
    </lineage>
</organism>
<feature type="domain" description="LysR substrate-binding" evidence="2">
    <location>
        <begin position="5"/>
        <end position="195"/>
    </location>
</feature>
<protein>
    <recommendedName>
        <fullName evidence="2">LysR substrate-binding domain-containing protein</fullName>
    </recommendedName>
</protein>
<reference evidence="3 4" key="1">
    <citation type="submission" date="2018-03" db="EMBL/GenBank/DDBJ databases">
        <title>Genome sequencing of Simplicispira sp.</title>
        <authorList>
            <person name="Kim S.-J."/>
            <person name="Heo J."/>
            <person name="Kwon S.-W."/>
        </authorList>
    </citation>
    <scope>NUCLEOTIDE SEQUENCE [LARGE SCALE GENOMIC DNA]</scope>
    <source>
        <strain evidence="3 4">SC1-8</strain>
    </source>
</reference>
<accession>A0A2S0MYM8</accession>
<dbReference type="SUPFAM" id="SSF53850">
    <property type="entry name" value="Periplasmic binding protein-like II"/>
    <property type="match status" value="1"/>
</dbReference>
<dbReference type="RefSeq" id="WP_106445998.1">
    <property type="nucleotide sequence ID" value="NZ_CP027669.1"/>
</dbReference>
<dbReference type="AlphaFoldDB" id="A0A2S0MYM8"/>
<dbReference type="Proteomes" id="UP000239326">
    <property type="component" value="Chromosome"/>
</dbReference>
<dbReference type="GO" id="GO:0006355">
    <property type="term" value="P:regulation of DNA-templated transcription"/>
    <property type="evidence" value="ECO:0007669"/>
    <property type="project" value="TreeGrafter"/>
</dbReference>
<dbReference type="Pfam" id="PF03466">
    <property type="entry name" value="LysR_substrate"/>
    <property type="match status" value="1"/>
</dbReference>
<feature type="region of interest" description="Disordered" evidence="1">
    <location>
        <begin position="192"/>
        <end position="214"/>
    </location>
</feature>
<dbReference type="KEGG" id="simp:C6571_06680"/>
<dbReference type="GO" id="GO:0005829">
    <property type="term" value="C:cytosol"/>
    <property type="evidence" value="ECO:0007669"/>
    <property type="project" value="TreeGrafter"/>
</dbReference>
<sequence>MAAPLEFVARAVASVHLCEPSLHVQIFEGVQAKIIADVRQGVVDFAIIPVAQRNSLIDLRARPLFHTRVVVVGRANHPCAPAQSLRELAACHWITPRRGGVLDGMVERLAVSNQLPAFSRPIQCDSSALYWDLIASTDLVGLSLATKLEGDRVAGARILYDGPPLPEVPVALVHRADFPQNALAGELAERCREEAATHAHRRPEPAPAAASPLR</sequence>
<gene>
    <name evidence="3" type="ORF">C6571_06680</name>
</gene>